<gene>
    <name evidence="2" type="ORF">BN1708_017850</name>
</gene>
<keyword evidence="3" id="KW-1185">Reference proteome</keyword>
<feature type="region of interest" description="Disordered" evidence="1">
    <location>
        <begin position="1"/>
        <end position="33"/>
    </location>
</feature>
<dbReference type="Proteomes" id="UP000044602">
    <property type="component" value="Unassembled WGS sequence"/>
</dbReference>
<feature type="region of interest" description="Disordered" evidence="1">
    <location>
        <begin position="45"/>
        <end position="82"/>
    </location>
</feature>
<protein>
    <submittedName>
        <fullName evidence="2">Uncharacterized protein</fullName>
    </submittedName>
</protein>
<feature type="compositionally biased region" description="Basic residues" evidence="1">
    <location>
        <begin position="64"/>
        <end position="82"/>
    </location>
</feature>
<reference evidence="2 3" key="1">
    <citation type="submission" date="2015-05" db="EMBL/GenBank/DDBJ databases">
        <authorList>
            <person name="Wang D.B."/>
            <person name="Wang M."/>
        </authorList>
    </citation>
    <scope>NUCLEOTIDE SEQUENCE [LARGE SCALE GENOMIC DNA]</scope>
    <source>
        <strain evidence="2">VL1</strain>
    </source>
</reference>
<accession>A0A0G4LHQ7</accession>
<proteinExistence type="predicted"/>
<name>A0A0G4LHQ7_VERLO</name>
<feature type="non-terminal residue" evidence="2">
    <location>
        <position position="1"/>
    </location>
</feature>
<organism evidence="2 3">
    <name type="scientific">Verticillium longisporum</name>
    <name type="common">Verticillium dahliae var. longisporum</name>
    <dbReference type="NCBI Taxonomy" id="100787"/>
    <lineage>
        <taxon>Eukaryota</taxon>
        <taxon>Fungi</taxon>
        <taxon>Dikarya</taxon>
        <taxon>Ascomycota</taxon>
        <taxon>Pezizomycotina</taxon>
        <taxon>Sordariomycetes</taxon>
        <taxon>Hypocreomycetidae</taxon>
        <taxon>Glomerellales</taxon>
        <taxon>Plectosphaerellaceae</taxon>
        <taxon>Verticillium</taxon>
    </lineage>
</organism>
<dbReference type="AlphaFoldDB" id="A0A0G4LHQ7"/>
<evidence type="ECO:0000313" key="2">
    <source>
        <dbReference type="EMBL" id="CRK21240.1"/>
    </source>
</evidence>
<evidence type="ECO:0000256" key="1">
    <source>
        <dbReference type="SAM" id="MobiDB-lite"/>
    </source>
</evidence>
<sequence length="82" mass="9585">QRRQPEAHLARPRQGARAQDIHPQGEASRVVPRLCGPRQEAVARRRRHCGADEEDCAARGQAQQRRRRQAHRPGRRHQDHRH</sequence>
<evidence type="ECO:0000313" key="3">
    <source>
        <dbReference type="Proteomes" id="UP000044602"/>
    </source>
</evidence>
<dbReference type="EMBL" id="CVQH01012392">
    <property type="protein sequence ID" value="CRK21240.1"/>
    <property type="molecule type" value="Genomic_DNA"/>
</dbReference>